<comment type="caution">
    <text evidence="1">The sequence shown here is derived from an EMBL/GenBank/DDBJ whole genome shotgun (WGS) entry which is preliminary data.</text>
</comment>
<protein>
    <submittedName>
        <fullName evidence="1">Uncharacterized protein</fullName>
    </submittedName>
</protein>
<name>A0ACB9F2Q8_CICIN</name>
<dbReference type="EMBL" id="CM042011">
    <property type="protein sequence ID" value="KAI3764981.1"/>
    <property type="molecule type" value="Genomic_DNA"/>
</dbReference>
<organism evidence="1 2">
    <name type="scientific">Cichorium intybus</name>
    <name type="common">Chicory</name>
    <dbReference type="NCBI Taxonomy" id="13427"/>
    <lineage>
        <taxon>Eukaryota</taxon>
        <taxon>Viridiplantae</taxon>
        <taxon>Streptophyta</taxon>
        <taxon>Embryophyta</taxon>
        <taxon>Tracheophyta</taxon>
        <taxon>Spermatophyta</taxon>
        <taxon>Magnoliopsida</taxon>
        <taxon>eudicotyledons</taxon>
        <taxon>Gunneridae</taxon>
        <taxon>Pentapetalae</taxon>
        <taxon>asterids</taxon>
        <taxon>campanulids</taxon>
        <taxon>Asterales</taxon>
        <taxon>Asteraceae</taxon>
        <taxon>Cichorioideae</taxon>
        <taxon>Cichorieae</taxon>
        <taxon>Cichoriinae</taxon>
        <taxon>Cichorium</taxon>
    </lineage>
</organism>
<evidence type="ECO:0000313" key="1">
    <source>
        <dbReference type="EMBL" id="KAI3764981.1"/>
    </source>
</evidence>
<reference evidence="1 2" key="2">
    <citation type="journal article" date="2022" name="Mol. Ecol. Resour.">
        <title>The genomes of chicory, endive, great burdock and yacon provide insights into Asteraceae paleo-polyploidization history and plant inulin production.</title>
        <authorList>
            <person name="Fan W."/>
            <person name="Wang S."/>
            <person name="Wang H."/>
            <person name="Wang A."/>
            <person name="Jiang F."/>
            <person name="Liu H."/>
            <person name="Zhao H."/>
            <person name="Xu D."/>
            <person name="Zhang Y."/>
        </authorList>
    </citation>
    <scope>NUCLEOTIDE SEQUENCE [LARGE SCALE GENOMIC DNA]</scope>
    <source>
        <strain evidence="2">cv. Punajuju</strain>
        <tissue evidence="1">Leaves</tissue>
    </source>
</reference>
<dbReference type="Proteomes" id="UP001055811">
    <property type="component" value="Linkage Group LG03"/>
</dbReference>
<reference evidence="2" key="1">
    <citation type="journal article" date="2022" name="Mol. Ecol. Resour.">
        <title>The genomes of chicory, endive, great burdock and yacon provide insights into Asteraceae palaeo-polyploidization history and plant inulin production.</title>
        <authorList>
            <person name="Fan W."/>
            <person name="Wang S."/>
            <person name="Wang H."/>
            <person name="Wang A."/>
            <person name="Jiang F."/>
            <person name="Liu H."/>
            <person name="Zhao H."/>
            <person name="Xu D."/>
            <person name="Zhang Y."/>
        </authorList>
    </citation>
    <scope>NUCLEOTIDE SEQUENCE [LARGE SCALE GENOMIC DNA]</scope>
    <source>
        <strain evidence="2">cv. Punajuju</strain>
    </source>
</reference>
<proteinExistence type="predicted"/>
<gene>
    <name evidence="1" type="ORF">L2E82_14999</name>
</gene>
<evidence type="ECO:0000313" key="2">
    <source>
        <dbReference type="Proteomes" id="UP001055811"/>
    </source>
</evidence>
<keyword evidence="2" id="KW-1185">Reference proteome</keyword>
<sequence length="281" mass="30782">MALNGTSDRASSFSRLCWSSGIFYKVDSNSRFSFQCPKVKRRTKLSSCFESRRSSLLPRELRSVTRTLVIRNSVNFAQGNDAPNQPGEELGLTFLASAKPLLTFVDSNFLPLDAALITGVILGLINPTLGCFADGYRVATFSPFGIFFLSGVTLCSEEVSTAVEAWPVGLFSHASILLLTPLFSKSIMQLHLQPQEFVTGLAFFRYTVSNGSLLESFGTLCKRLRLLSDVPLVISSVQPLDSAFRHTSVFPPRPHLLLNGTKVGNKMLSTCTPSLEVMIQA</sequence>
<accession>A0ACB9F2Q8</accession>